<name>A0ABS0FCR7_9FLAO</name>
<evidence type="ECO:0000313" key="2">
    <source>
        <dbReference type="EMBL" id="MBF8457448.1"/>
    </source>
</evidence>
<dbReference type="Proteomes" id="UP000660070">
    <property type="component" value="Unassembled WGS sequence"/>
</dbReference>
<evidence type="ECO:0000313" key="3">
    <source>
        <dbReference type="Proteomes" id="UP000660070"/>
    </source>
</evidence>
<dbReference type="InterPro" id="IPR018306">
    <property type="entry name" value="Phage_T5_Orf172_DNA-bd"/>
</dbReference>
<comment type="caution">
    <text evidence="2">The sequence shown here is derived from an EMBL/GenBank/DDBJ whole genome shotgun (WGS) entry which is preliminary data.</text>
</comment>
<proteinExistence type="predicted"/>
<dbReference type="Pfam" id="PF10544">
    <property type="entry name" value="T5orf172"/>
    <property type="match status" value="1"/>
</dbReference>
<sequence length="209" mass="25028">MNKTELEFFEHHKIDLLRVYNAEGLKMTKSLKILMNYKDFHLAYNTYPCSKNDNHTIKLKTGHCAFCNPKGISILKREHGKGFIYIAASRWGKWIKIGCTINYERRQKSLNENKGYGFRADWIILAVVRVDEMGVKEREIQNFLNKYREYGIQYYRGRDLVRSNELFRCSYKKAHDVLKKFCTESNLHLKVLNIKFHHYNFRNLIKNYN</sequence>
<keyword evidence="3" id="KW-1185">Reference proteome</keyword>
<dbReference type="SMART" id="SM00974">
    <property type="entry name" value="T5orf172"/>
    <property type="match status" value="1"/>
</dbReference>
<dbReference type="RefSeq" id="WP_196079941.1">
    <property type="nucleotide sequence ID" value="NZ_JADPVI010000002.1"/>
</dbReference>
<feature type="domain" description="Bacteriophage T5 Orf172 DNA-binding" evidence="1">
    <location>
        <begin position="89"/>
        <end position="181"/>
    </location>
</feature>
<reference evidence="2 3" key="1">
    <citation type="submission" date="2020-11" db="EMBL/GenBank/DDBJ databases">
        <title>Kaistella gelatinilytica sp. nov., a flavobacterium isolated from Antarctic Soil.</title>
        <authorList>
            <person name="Li J."/>
        </authorList>
    </citation>
    <scope>NUCLEOTIDE SEQUENCE [LARGE SCALE GENOMIC DNA]</scope>
    <source>
        <strain evidence="2 3">G5-32</strain>
    </source>
</reference>
<evidence type="ECO:0000259" key="1">
    <source>
        <dbReference type="SMART" id="SM00974"/>
    </source>
</evidence>
<protein>
    <submittedName>
        <fullName evidence="2">GIY-YIG nuclease family protein</fullName>
    </submittedName>
</protein>
<gene>
    <name evidence="2" type="ORF">IV494_09690</name>
</gene>
<organism evidence="2 3">
    <name type="scientific">Kaistella gelatinilytica</name>
    <dbReference type="NCBI Taxonomy" id="2787636"/>
    <lineage>
        <taxon>Bacteria</taxon>
        <taxon>Pseudomonadati</taxon>
        <taxon>Bacteroidota</taxon>
        <taxon>Flavobacteriia</taxon>
        <taxon>Flavobacteriales</taxon>
        <taxon>Weeksellaceae</taxon>
        <taxon>Chryseobacterium group</taxon>
        <taxon>Kaistella</taxon>
    </lineage>
</organism>
<dbReference type="EMBL" id="JADPVI010000002">
    <property type="protein sequence ID" value="MBF8457448.1"/>
    <property type="molecule type" value="Genomic_DNA"/>
</dbReference>
<accession>A0ABS0FCR7</accession>